<organism evidence="1 2">
    <name type="scientific">Portunus trituberculatus</name>
    <name type="common">Swimming crab</name>
    <name type="synonym">Neptunus trituberculatus</name>
    <dbReference type="NCBI Taxonomy" id="210409"/>
    <lineage>
        <taxon>Eukaryota</taxon>
        <taxon>Metazoa</taxon>
        <taxon>Ecdysozoa</taxon>
        <taxon>Arthropoda</taxon>
        <taxon>Crustacea</taxon>
        <taxon>Multicrustacea</taxon>
        <taxon>Malacostraca</taxon>
        <taxon>Eumalacostraca</taxon>
        <taxon>Eucarida</taxon>
        <taxon>Decapoda</taxon>
        <taxon>Pleocyemata</taxon>
        <taxon>Brachyura</taxon>
        <taxon>Eubrachyura</taxon>
        <taxon>Portunoidea</taxon>
        <taxon>Portunidae</taxon>
        <taxon>Portuninae</taxon>
        <taxon>Portunus</taxon>
    </lineage>
</organism>
<dbReference type="EMBL" id="VSRR010003517">
    <property type="protein sequence ID" value="MPC36436.1"/>
    <property type="molecule type" value="Genomic_DNA"/>
</dbReference>
<reference evidence="1 2" key="1">
    <citation type="submission" date="2019-05" db="EMBL/GenBank/DDBJ databases">
        <title>Another draft genome of Portunus trituberculatus and its Hox gene families provides insights of decapod evolution.</title>
        <authorList>
            <person name="Jeong J.-H."/>
            <person name="Song I."/>
            <person name="Kim S."/>
            <person name="Choi T."/>
            <person name="Kim D."/>
            <person name="Ryu S."/>
            <person name="Kim W."/>
        </authorList>
    </citation>
    <scope>NUCLEOTIDE SEQUENCE [LARGE SCALE GENOMIC DNA]</scope>
    <source>
        <tissue evidence="1">Muscle</tissue>
    </source>
</reference>
<evidence type="ECO:0000313" key="1">
    <source>
        <dbReference type="EMBL" id="MPC36436.1"/>
    </source>
</evidence>
<keyword evidence="2" id="KW-1185">Reference proteome</keyword>
<dbReference type="Proteomes" id="UP000324222">
    <property type="component" value="Unassembled WGS sequence"/>
</dbReference>
<gene>
    <name evidence="1" type="ORF">E2C01_029894</name>
</gene>
<name>A0A5B7ETF8_PORTR</name>
<comment type="caution">
    <text evidence="1">The sequence shown here is derived from an EMBL/GenBank/DDBJ whole genome shotgun (WGS) entry which is preliminary data.</text>
</comment>
<protein>
    <submittedName>
        <fullName evidence="1">Uncharacterized protein</fullName>
    </submittedName>
</protein>
<proteinExistence type="predicted"/>
<accession>A0A5B7ETF8</accession>
<sequence length="80" mass="9085">MLSQTGVDRLPCLRGLRADVLVPSPRHNQRRSHYFFPCYDSLRGDPISGEHTPGTPTPDQKSYRAPVCLRPRPARVNIFI</sequence>
<dbReference type="AlphaFoldDB" id="A0A5B7ETF8"/>
<evidence type="ECO:0000313" key="2">
    <source>
        <dbReference type="Proteomes" id="UP000324222"/>
    </source>
</evidence>